<dbReference type="GO" id="GO:0005789">
    <property type="term" value="C:endoplasmic reticulum membrane"/>
    <property type="evidence" value="ECO:0007669"/>
    <property type="project" value="UniProtKB-SubCell"/>
</dbReference>
<comment type="subcellular location">
    <subcellularLocation>
        <location evidence="10">Endoplasmic reticulum membrane</location>
        <topology evidence="10">Multi-pass membrane protein</topology>
    </subcellularLocation>
    <subcellularLocation>
        <location evidence="10">Golgi apparatus membrane</location>
        <topology evidence="10">Multi-pass membrane protein</topology>
    </subcellularLocation>
</comment>
<keyword evidence="5 10" id="KW-1133">Transmembrane helix</keyword>
<keyword evidence="7 10" id="KW-0472">Membrane</keyword>
<accession>A0A835XJM9</accession>
<dbReference type="GO" id="GO:0070765">
    <property type="term" value="C:gamma-secretase complex"/>
    <property type="evidence" value="ECO:0007669"/>
    <property type="project" value="TreeGrafter"/>
</dbReference>
<feature type="compositionally biased region" description="Polar residues" evidence="11">
    <location>
        <begin position="230"/>
        <end position="239"/>
    </location>
</feature>
<dbReference type="InterPro" id="IPR001108">
    <property type="entry name" value="Peptidase_A22A"/>
</dbReference>
<feature type="compositionally biased region" description="Low complexity" evidence="11">
    <location>
        <begin position="441"/>
        <end position="459"/>
    </location>
</feature>
<evidence type="ECO:0000313" key="12">
    <source>
        <dbReference type="EMBL" id="KAG2484664.1"/>
    </source>
</evidence>
<evidence type="ECO:0000313" key="13">
    <source>
        <dbReference type="Proteomes" id="UP000612055"/>
    </source>
</evidence>
<feature type="region of interest" description="Disordered" evidence="11">
    <location>
        <begin position="73"/>
        <end position="488"/>
    </location>
</feature>
<keyword evidence="2 10" id="KW-0812">Transmembrane</keyword>
<feature type="compositionally biased region" description="Low complexity" evidence="11">
    <location>
        <begin position="138"/>
        <end position="158"/>
    </location>
</feature>
<feature type="compositionally biased region" description="Pro residues" evidence="11">
    <location>
        <begin position="460"/>
        <end position="471"/>
    </location>
</feature>
<feature type="compositionally biased region" description="Low complexity" evidence="11">
    <location>
        <begin position="313"/>
        <end position="324"/>
    </location>
</feature>
<keyword evidence="4 10" id="KW-0914">Notch signaling pathway</keyword>
<keyword evidence="6 10" id="KW-0333">Golgi apparatus</keyword>
<comment type="function">
    <text evidence="8 10">Probable subunit of the gamma-secretase complex, an endoprotease complex that catalyzes the intramembrane cleavage of integral membrane proteins such as Notch receptors.</text>
</comment>
<proteinExistence type="inferred from homology"/>
<sequence length="581" mass="60342">MYLIWVGIITAYIFTFIPEWTAWVILVFMAIYDIVAVLVPGGPLKALVELAIERQQELPALIYEARPAGGRPYVRGWGRRRQEGEADGEGEGEGYDGDDRGRDGAPNGDRTPQSRGPEAPLPGAAPISPHGQPPPPNSAQQAQMSQRPGSGRPGSGRPVAESALSQQMVVRNSNGAGGDVSTQSGRNGSGGGALEARRSGSQSGAPRLGSWSAATTRIAPDRAGTGASRLGQSSQSQVPQDGLGMPLTANNPRDSEVGENAVWELQQHGSQVAVSGRYTGTGGRPLAEGREDEQWQPLPGSGCGRAPGGISMRARLAGALSASAQPDSPRSSGNSREPLIDGRGRALEQEPGSTPDATPPDMTPTYRGSAGAGPSNPHASRGSASFPVAQVHAGPTEVGRGGLPEGKAADPYGYPSKPGRSDDGGTMGVRPVPPAISGDQLAAASPPLTAPSRRGAPGAAPAPDPPEPELPPGAVARDRSERLPPDDADYDLPDSIKLGLGDFIFYSMLVGRAAMYDFMTVFSAYLAIIAGLGLTLLCLAVFQKALPALPFSIVLGVLFYFLTRLTLEPFLVPLAGNMAYF</sequence>
<dbReference type="InterPro" id="IPR006639">
    <property type="entry name" value="Preselin/SPP"/>
</dbReference>
<comment type="domain">
    <text evidence="10">The PAL motif is required for normal active site conformation.</text>
</comment>
<comment type="subunit">
    <text evidence="9">Homodimer. Probable component of the gamma-secretase complex, a complex composed of a presenilin homodimer, nicastrin, APH1 and PEN2.</text>
</comment>
<dbReference type="Pfam" id="PF01080">
    <property type="entry name" value="Presenilin"/>
    <property type="match status" value="2"/>
</dbReference>
<comment type="similarity">
    <text evidence="1 10">Belongs to the peptidase A22A family.</text>
</comment>
<evidence type="ECO:0000256" key="1">
    <source>
        <dbReference type="ARBA" id="ARBA00008604"/>
    </source>
</evidence>
<feature type="compositionally biased region" description="Basic and acidic residues" evidence="11">
    <location>
        <begin position="476"/>
        <end position="485"/>
    </location>
</feature>
<dbReference type="FunFam" id="1.10.472.100:FF:000002">
    <property type="entry name" value="Presenilin"/>
    <property type="match status" value="1"/>
</dbReference>
<dbReference type="GO" id="GO:0016485">
    <property type="term" value="P:protein processing"/>
    <property type="evidence" value="ECO:0007669"/>
    <property type="project" value="InterPro"/>
</dbReference>
<feature type="compositionally biased region" description="Acidic residues" evidence="11">
    <location>
        <begin position="85"/>
        <end position="96"/>
    </location>
</feature>
<organism evidence="12 13">
    <name type="scientific">Edaphochlamys debaryana</name>
    <dbReference type="NCBI Taxonomy" id="47281"/>
    <lineage>
        <taxon>Eukaryota</taxon>
        <taxon>Viridiplantae</taxon>
        <taxon>Chlorophyta</taxon>
        <taxon>core chlorophytes</taxon>
        <taxon>Chlorophyceae</taxon>
        <taxon>CS clade</taxon>
        <taxon>Chlamydomonadales</taxon>
        <taxon>Chlamydomonadales incertae sedis</taxon>
        <taxon>Edaphochlamys</taxon>
    </lineage>
</organism>
<dbReference type="GO" id="GO:0006509">
    <property type="term" value="P:membrane protein ectodomain proteolysis"/>
    <property type="evidence" value="ECO:0007669"/>
    <property type="project" value="TreeGrafter"/>
</dbReference>
<feature type="transmembrane region" description="Helical" evidence="10">
    <location>
        <begin position="518"/>
        <end position="542"/>
    </location>
</feature>
<evidence type="ECO:0000256" key="2">
    <source>
        <dbReference type="ARBA" id="ARBA00022692"/>
    </source>
</evidence>
<keyword evidence="3 10" id="KW-0256">Endoplasmic reticulum</keyword>
<feature type="transmembrane region" description="Helical" evidence="10">
    <location>
        <begin position="548"/>
        <end position="567"/>
    </location>
</feature>
<dbReference type="PRINTS" id="PR01072">
    <property type="entry name" value="PRESENILIN"/>
</dbReference>
<dbReference type="GO" id="GO:0000139">
    <property type="term" value="C:Golgi membrane"/>
    <property type="evidence" value="ECO:0007669"/>
    <property type="project" value="UniProtKB-SubCell"/>
</dbReference>
<evidence type="ECO:0000256" key="9">
    <source>
        <dbReference type="ARBA" id="ARBA00062638"/>
    </source>
</evidence>
<evidence type="ECO:0000256" key="3">
    <source>
        <dbReference type="ARBA" id="ARBA00022824"/>
    </source>
</evidence>
<comment type="caution">
    <text evidence="12">The sequence shown here is derived from an EMBL/GenBank/DDBJ whole genome shotgun (WGS) entry which is preliminary data.</text>
</comment>
<dbReference type="Proteomes" id="UP000612055">
    <property type="component" value="Unassembled WGS sequence"/>
</dbReference>
<evidence type="ECO:0000256" key="11">
    <source>
        <dbReference type="SAM" id="MobiDB-lite"/>
    </source>
</evidence>
<feature type="compositionally biased region" description="Basic and acidic residues" evidence="11">
    <location>
        <begin position="338"/>
        <end position="348"/>
    </location>
</feature>
<feature type="compositionally biased region" description="Polar residues" evidence="11">
    <location>
        <begin position="163"/>
        <end position="186"/>
    </location>
</feature>
<dbReference type="EMBL" id="JAEHOE010000145">
    <property type="protein sequence ID" value="KAG2484664.1"/>
    <property type="molecule type" value="Genomic_DNA"/>
</dbReference>
<dbReference type="InterPro" id="IPR042524">
    <property type="entry name" value="Presenilin_C"/>
</dbReference>
<dbReference type="PANTHER" id="PTHR10202:SF13">
    <property type="entry name" value="PRESENILIN HOMOLOG"/>
    <property type="match status" value="1"/>
</dbReference>
<dbReference type="Gene3D" id="1.10.472.100">
    <property type="entry name" value="Presenilin"/>
    <property type="match status" value="1"/>
</dbReference>
<dbReference type="AlphaFoldDB" id="A0A835XJM9"/>
<gene>
    <name evidence="12" type="ORF">HYH03_016553</name>
</gene>
<evidence type="ECO:0000256" key="7">
    <source>
        <dbReference type="ARBA" id="ARBA00023136"/>
    </source>
</evidence>
<evidence type="ECO:0000256" key="8">
    <source>
        <dbReference type="ARBA" id="ARBA00059584"/>
    </source>
</evidence>
<dbReference type="PANTHER" id="PTHR10202">
    <property type="entry name" value="PRESENILIN"/>
    <property type="match status" value="1"/>
</dbReference>
<evidence type="ECO:0000256" key="6">
    <source>
        <dbReference type="ARBA" id="ARBA00023034"/>
    </source>
</evidence>
<reference evidence="12" key="1">
    <citation type="journal article" date="2020" name="bioRxiv">
        <title>Comparative genomics of Chlamydomonas.</title>
        <authorList>
            <person name="Craig R.J."/>
            <person name="Hasan A.R."/>
            <person name="Ness R.W."/>
            <person name="Keightley P.D."/>
        </authorList>
    </citation>
    <scope>NUCLEOTIDE SEQUENCE</scope>
    <source>
        <strain evidence="12">CCAP 11/70</strain>
    </source>
</reference>
<keyword evidence="13" id="KW-1185">Reference proteome</keyword>
<name>A0A835XJM9_9CHLO</name>
<keyword evidence="10" id="KW-0645">Protease</keyword>
<dbReference type="GO" id="GO:0005798">
    <property type="term" value="C:Golgi-associated vesicle"/>
    <property type="evidence" value="ECO:0007669"/>
    <property type="project" value="UniProtKB-ARBA"/>
</dbReference>
<dbReference type="GO" id="GO:0007219">
    <property type="term" value="P:Notch signaling pathway"/>
    <property type="evidence" value="ECO:0007669"/>
    <property type="project" value="UniProtKB-KW"/>
</dbReference>
<keyword evidence="10" id="KW-0378">Hydrolase</keyword>
<protein>
    <recommendedName>
        <fullName evidence="10">Presenilin</fullName>
        <ecNumber evidence="10">3.4.23.-</ecNumber>
    </recommendedName>
</protein>
<dbReference type="SMART" id="SM00730">
    <property type="entry name" value="PSN"/>
    <property type="match status" value="1"/>
</dbReference>
<dbReference type="EC" id="3.4.23.-" evidence="10"/>
<dbReference type="OrthoDB" id="20287at2759"/>
<dbReference type="GO" id="GO:0042500">
    <property type="term" value="F:aspartic endopeptidase activity, intramembrane cleaving"/>
    <property type="evidence" value="ECO:0007669"/>
    <property type="project" value="InterPro"/>
</dbReference>
<feature type="compositionally biased region" description="Polar residues" evidence="11">
    <location>
        <begin position="325"/>
        <end position="335"/>
    </location>
</feature>
<evidence type="ECO:0000256" key="10">
    <source>
        <dbReference type="RuleBase" id="RU361148"/>
    </source>
</evidence>
<evidence type="ECO:0000256" key="4">
    <source>
        <dbReference type="ARBA" id="ARBA00022976"/>
    </source>
</evidence>
<evidence type="ECO:0000256" key="5">
    <source>
        <dbReference type="ARBA" id="ARBA00022989"/>
    </source>
</evidence>